<evidence type="ECO:0000313" key="5">
    <source>
        <dbReference type="Proteomes" id="UP000053405"/>
    </source>
</evidence>
<keyword evidence="2" id="KW-0812">Transmembrane</keyword>
<protein>
    <recommendedName>
        <fullName evidence="3">LppM domain-containing protein</fullName>
    </recommendedName>
</protein>
<dbReference type="EMBL" id="BANT01000002">
    <property type="protein sequence ID" value="GAC55863.1"/>
    <property type="molecule type" value="Genomic_DNA"/>
</dbReference>
<evidence type="ECO:0000256" key="2">
    <source>
        <dbReference type="SAM" id="Phobius"/>
    </source>
</evidence>
<keyword evidence="2" id="KW-1133">Transmembrane helix</keyword>
<dbReference type="STRING" id="1121927.GOHSU_02_00060"/>
<evidence type="ECO:0000259" key="3">
    <source>
        <dbReference type="Pfam" id="PF21946"/>
    </source>
</evidence>
<keyword evidence="2" id="KW-0472">Membrane</keyword>
<feature type="compositionally biased region" description="Polar residues" evidence="1">
    <location>
        <begin position="299"/>
        <end position="314"/>
    </location>
</feature>
<organism evidence="4 5">
    <name type="scientific">Gordonia hirsuta DSM 44140 = NBRC 16056</name>
    <dbReference type="NCBI Taxonomy" id="1121927"/>
    <lineage>
        <taxon>Bacteria</taxon>
        <taxon>Bacillati</taxon>
        <taxon>Actinomycetota</taxon>
        <taxon>Actinomycetes</taxon>
        <taxon>Mycobacteriales</taxon>
        <taxon>Gordoniaceae</taxon>
        <taxon>Gordonia</taxon>
    </lineage>
</organism>
<dbReference type="PROSITE" id="PS51257">
    <property type="entry name" value="PROKAR_LIPOPROTEIN"/>
    <property type="match status" value="1"/>
</dbReference>
<sequence length="339" mass="34426">MRKLRFPIVAAVALLMLIPVLTGCMTRSEHVGDEFSGFVVVAATPNTGPAAPTFDVPASMAGSVAVTPFPSEGSTGNTSNDGTPTSVTGKVGSRLTFTNLTIGQFSQLGDIVSSSLDAGATIDLGATRSGDIVRLRGGAALAGLSPQNYYLSITVQFDGRIVATNGNLSGDSSVTWVPEPGQNAEFNADAEYPDPATAAFPGWTIFLVLLCLIIVAGVGAIAYMYRDRSPRYVPSAAEREAALPAVVAALKSRTKRRAGAKGESASTGDSEGVSGDRGEPGRGEPDSAADEAAPHRSGPKQTGPTQGTADQSTPADHDTAGPSTPTVTAEGSGTAGPTS</sequence>
<dbReference type="InterPro" id="IPR053807">
    <property type="entry name" value="LppM"/>
</dbReference>
<feature type="compositionally biased region" description="Polar residues" evidence="1">
    <location>
        <begin position="72"/>
        <end position="87"/>
    </location>
</feature>
<feature type="compositionally biased region" description="Basic and acidic residues" evidence="1">
    <location>
        <begin position="274"/>
        <end position="285"/>
    </location>
</feature>
<dbReference type="Pfam" id="PF21946">
    <property type="entry name" value="LppM"/>
    <property type="match status" value="1"/>
</dbReference>
<proteinExistence type="predicted"/>
<dbReference type="eggNOG" id="ENOG50332S7">
    <property type="taxonomic scope" value="Bacteria"/>
</dbReference>
<name>L7L759_9ACTN</name>
<comment type="caution">
    <text evidence="4">The sequence shown here is derived from an EMBL/GenBank/DDBJ whole genome shotgun (WGS) entry which is preliminary data.</text>
</comment>
<keyword evidence="5" id="KW-1185">Reference proteome</keyword>
<dbReference type="Proteomes" id="UP000053405">
    <property type="component" value="Unassembled WGS sequence"/>
</dbReference>
<feature type="transmembrane region" description="Helical" evidence="2">
    <location>
        <begin position="203"/>
        <end position="225"/>
    </location>
</feature>
<accession>L7L759</accession>
<feature type="region of interest" description="Disordered" evidence="1">
    <location>
        <begin position="253"/>
        <end position="339"/>
    </location>
</feature>
<feature type="compositionally biased region" description="Polar residues" evidence="1">
    <location>
        <begin position="321"/>
        <end position="339"/>
    </location>
</feature>
<gene>
    <name evidence="4" type="ORF">GOHSU_02_00060</name>
</gene>
<dbReference type="RefSeq" id="WP_005935058.1">
    <property type="nucleotide sequence ID" value="NZ_ATVK01000040.1"/>
</dbReference>
<evidence type="ECO:0000313" key="4">
    <source>
        <dbReference type="EMBL" id="GAC55863.1"/>
    </source>
</evidence>
<evidence type="ECO:0000256" key="1">
    <source>
        <dbReference type="SAM" id="MobiDB-lite"/>
    </source>
</evidence>
<feature type="domain" description="LppM" evidence="3">
    <location>
        <begin position="33"/>
        <end position="192"/>
    </location>
</feature>
<feature type="region of interest" description="Disordered" evidence="1">
    <location>
        <begin position="67"/>
        <end position="87"/>
    </location>
</feature>
<reference evidence="4 5" key="1">
    <citation type="submission" date="2012-12" db="EMBL/GenBank/DDBJ databases">
        <title>Whole genome shotgun sequence of Gordonia hirsuta NBRC 16056.</title>
        <authorList>
            <person name="Isaki-Nakamura S."/>
            <person name="Hosoyama A."/>
            <person name="Tsuchikane K."/>
            <person name="Katsumata H."/>
            <person name="Baba S."/>
            <person name="Yamazaki S."/>
            <person name="Fujita N."/>
        </authorList>
    </citation>
    <scope>NUCLEOTIDE SEQUENCE [LARGE SCALE GENOMIC DNA]</scope>
    <source>
        <strain evidence="4 5">NBRC 16056</strain>
    </source>
</reference>
<dbReference type="AlphaFoldDB" id="L7L759"/>